<dbReference type="AlphaFoldDB" id="A0A420J6V0"/>
<proteinExistence type="predicted"/>
<comment type="caution">
    <text evidence="1">The sequence shown here is derived from an EMBL/GenBank/DDBJ whole genome shotgun (WGS) entry which is preliminary data.</text>
</comment>
<reference evidence="1 2" key="1">
    <citation type="journal article" date="2018" name="BMC Genomics">
        <title>Comparative genome analyses reveal sequence features reflecting distinct modes of host-adaptation between dicot and monocot powdery mildew.</title>
        <authorList>
            <person name="Wu Y."/>
            <person name="Ma X."/>
            <person name="Pan Z."/>
            <person name="Kale S.D."/>
            <person name="Song Y."/>
            <person name="King H."/>
            <person name="Zhang Q."/>
            <person name="Presley C."/>
            <person name="Deng X."/>
            <person name="Wei C.I."/>
            <person name="Xiao S."/>
        </authorList>
    </citation>
    <scope>NUCLEOTIDE SEQUENCE [LARGE SCALE GENOMIC DNA]</scope>
    <source>
        <strain evidence="1">UMSG3</strain>
    </source>
</reference>
<protein>
    <submittedName>
        <fullName evidence="1">Uncharacterized protein</fullName>
    </submittedName>
</protein>
<dbReference type="Proteomes" id="UP000283383">
    <property type="component" value="Unassembled WGS sequence"/>
</dbReference>
<organism evidence="1 2">
    <name type="scientific">Golovinomyces cichoracearum</name>
    <dbReference type="NCBI Taxonomy" id="62708"/>
    <lineage>
        <taxon>Eukaryota</taxon>
        <taxon>Fungi</taxon>
        <taxon>Dikarya</taxon>
        <taxon>Ascomycota</taxon>
        <taxon>Pezizomycotina</taxon>
        <taxon>Leotiomycetes</taxon>
        <taxon>Erysiphales</taxon>
        <taxon>Erysiphaceae</taxon>
        <taxon>Golovinomyces</taxon>
    </lineage>
</organism>
<evidence type="ECO:0000313" key="2">
    <source>
        <dbReference type="Proteomes" id="UP000283383"/>
    </source>
</evidence>
<evidence type="ECO:0000313" key="1">
    <source>
        <dbReference type="EMBL" id="RKF82510.1"/>
    </source>
</evidence>
<accession>A0A420J6V0</accession>
<keyword evidence="2" id="KW-1185">Reference proteome</keyword>
<sequence>MDENNIRQIIAEQLQQLVSPLIEMVNEVSIQNKNSNKAPEQLINQGSNQVNLSTSTLRKRRKFPSWEGETATFNTYIREVEECIEIDRDLMGSDRAIWFDINSSLPTNAKQKVAVFNANHLAIEKKKKTNKNY</sequence>
<gene>
    <name evidence="1" type="ORF">GcM3_024028</name>
</gene>
<dbReference type="EMBL" id="MCBQ01002427">
    <property type="protein sequence ID" value="RKF82510.1"/>
    <property type="molecule type" value="Genomic_DNA"/>
</dbReference>
<name>A0A420J6V0_9PEZI</name>